<dbReference type="EMBL" id="SNXY01000006">
    <property type="protein sequence ID" value="TDP87819.1"/>
    <property type="molecule type" value="Genomic_DNA"/>
</dbReference>
<keyword evidence="7" id="KW-1185">Reference proteome</keyword>
<dbReference type="PRINTS" id="PR00377">
    <property type="entry name" value="IMPHPHTASES"/>
</dbReference>
<keyword evidence="3" id="KW-0378">Hydrolase</keyword>
<evidence type="ECO:0000313" key="7">
    <source>
        <dbReference type="Proteomes" id="UP000294547"/>
    </source>
</evidence>
<dbReference type="Pfam" id="PF00459">
    <property type="entry name" value="Inositol_P"/>
    <property type="match status" value="1"/>
</dbReference>
<dbReference type="InterPro" id="IPR020583">
    <property type="entry name" value="Inositol_monoP_metal-BS"/>
</dbReference>
<dbReference type="Proteomes" id="UP000294547">
    <property type="component" value="Unassembled WGS sequence"/>
</dbReference>
<feature type="binding site" evidence="5">
    <location>
        <position position="92"/>
    </location>
    <ligand>
        <name>Mg(2+)</name>
        <dbReference type="ChEBI" id="CHEBI:18420"/>
        <label>1</label>
        <note>catalytic</note>
    </ligand>
</feature>
<keyword evidence="4 5" id="KW-0460">Magnesium</keyword>
<comment type="similarity">
    <text evidence="1">Belongs to the inositol monophosphatase superfamily.</text>
</comment>
<name>A0A4R6RMD0_9HYPH</name>
<dbReference type="AlphaFoldDB" id="A0A4R6RMD0"/>
<comment type="caution">
    <text evidence="6">The sequence shown here is derived from an EMBL/GenBank/DDBJ whole genome shotgun (WGS) entry which is preliminary data.</text>
</comment>
<dbReference type="OrthoDB" id="9785695at2"/>
<evidence type="ECO:0000256" key="4">
    <source>
        <dbReference type="ARBA" id="ARBA00022842"/>
    </source>
</evidence>
<dbReference type="GO" id="GO:0007165">
    <property type="term" value="P:signal transduction"/>
    <property type="evidence" value="ECO:0007669"/>
    <property type="project" value="TreeGrafter"/>
</dbReference>
<gene>
    <name evidence="6" type="ORF">EDD54_1718</name>
</gene>
<dbReference type="SUPFAM" id="SSF56655">
    <property type="entry name" value="Carbohydrate phosphatase"/>
    <property type="match status" value="1"/>
</dbReference>
<evidence type="ECO:0000256" key="3">
    <source>
        <dbReference type="ARBA" id="ARBA00022801"/>
    </source>
</evidence>
<sequence>MNAPASDAVVARSEAARRIAVEAGRRALAFFESRGELVVESKGTLQDWVSRADRDVETWIRAAVLDAFPGDGLVGEEHGVAAGTSGWTWVIDPIDGTLPFLTDQPNWCVSIAVVDAEGIAVGVIHAPVLRETYSAVRGGGARLGERRLAMDPTLDVTAGNVAIGATQTFDADATGRFVAGLYRAGGVMFRIGSGALMLGYLAAGRLAGYYDPRINAWDCYAGLLIVREAGGTASFDGDIGRPGVLFAGSAGVVATLADLHARAIAPV</sequence>
<feature type="binding site" evidence="5">
    <location>
        <position position="95"/>
    </location>
    <ligand>
        <name>Mg(2+)</name>
        <dbReference type="ChEBI" id="CHEBI:18420"/>
        <label>1</label>
        <note>catalytic</note>
    </ligand>
</feature>
<evidence type="ECO:0000313" key="6">
    <source>
        <dbReference type="EMBL" id="TDP87819.1"/>
    </source>
</evidence>
<organism evidence="6 7">
    <name type="scientific">Oharaeibacter diazotrophicus</name>
    <dbReference type="NCBI Taxonomy" id="1920512"/>
    <lineage>
        <taxon>Bacteria</taxon>
        <taxon>Pseudomonadati</taxon>
        <taxon>Pseudomonadota</taxon>
        <taxon>Alphaproteobacteria</taxon>
        <taxon>Hyphomicrobiales</taxon>
        <taxon>Pleomorphomonadaceae</taxon>
        <taxon>Oharaeibacter</taxon>
    </lineage>
</organism>
<keyword evidence="2 5" id="KW-0479">Metal-binding</keyword>
<dbReference type="GO" id="GO:0006020">
    <property type="term" value="P:inositol metabolic process"/>
    <property type="evidence" value="ECO:0007669"/>
    <property type="project" value="TreeGrafter"/>
</dbReference>
<proteinExistence type="inferred from homology"/>
<feature type="binding site" evidence="5">
    <location>
        <position position="76"/>
    </location>
    <ligand>
        <name>Mg(2+)</name>
        <dbReference type="ChEBI" id="CHEBI:18420"/>
        <label>1</label>
        <note>catalytic</note>
    </ligand>
</feature>
<dbReference type="PROSITE" id="PS00629">
    <property type="entry name" value="IMP_1"/>
    <property type="match status" value="1"/>
</dbReference>
<evidence type="ECO:0000256" key="2">
    <source>
        <dbReference type="ARBA" id="ARBA00022723"/>
    </source>
</evidence>
<dbReference type="InterPro" id="IPR000760">
    <property type="entry name" value="Inositol_monophosphatase-like"/>
</dbReference>
<evidence type="ECO:0000256" key="5">
    <source>
        <dbReference type="PIRSR" id="PIRSR600760-2"/>
    </source>
</evidence>
<reference evidence="6 7" key="1">
    <citation type="submission" date="2019-03" db="EMBL/GenBank/DDBJ databases">
        <title>Genomic Encyclopedia of Type Strains, Phase IV (KMG-IV): sequencing the most valuable type-strain genomes for metagenomic binning, comparative biology and taxonomic classification.</title>
        <authorList>
            <person name="Goeker M."/>
        </authorList>
    </citation>
    <scope>NUCLEOTIDE SEQUENCE [LARGE SCALE GENOMIC DNA]</scope>
    <source>
        <strain evidence="6 7">DSM 102969</strain>
    </source>
</reference>
<accession>A0A4R6RMD0</accession>
<dbReference type="GO" id="GO:0046872">
    <property type="term" value="F:metal ion binding"/>
    <property type="evidence" value="ECO:0007669"/>
    <property type="project" value="UniProtKB-KW"/>
</dbReference>
<dbReference type="PANTHER" id="PTHR20854:SF4">
    <property type="entry name" value="INOSITOL-1-MONOPHOSPHATASE-RELATED"/>
    <property type="match status" value="1"/>
</dbReference>
<dbReference type="Gene3D" id="3.40.190.80">
    <property type="match status" value="1"/>
</dbReference>
<protein>
    <submittedName>
        <fullName evidence="6">Myo-inositol-1(Or 4)-monophosphatase</fullName>
    </submittedName>
</protein>
<comment type="cofactor">
    <cofactor evidence="5">
        <name>Mg(2+)</name>
        <dbReference type="ChEBI" id="CHEBI:18420"/>
    </cofactor>
</comment>
<evidence type="ECO:0000256" key="1">
    <source>
        <dbReference type="ARBA" id="ARBA00009759"/>
    </source>
</evidence>
<dbReference type="PANTHER" id="PTHR20854">
    <property type="entry name" value="INOSITOL MONOPHOSPHATASE"/>
    <property type="match status" value="1"/>
</dbReference>
<dbReference type="GO" id="GO:0008934">
    <property type="term" value="F:inositol monophosphate 1-phosphatase activity"/>
    <property type="evidence" value="ECO:0007669"/>
    <property type="project" value="TreeGrafter"/>
</dbReference>
<dbReference type="RefSeq" id="WP_126541468.1">
    <property type="nucleotide sequence ID" value="NZ_BSPM01000008.1"/>
</dbReference>
<dbReference type="Gene3D" id="3.30.540.10">
    <property type="entry name" value="Fructose-1,6-Bisphosphatase, subunit A, domain 1"/>
    <property type="match status" value="1"/>
</dbReference>
<feature type="binding site" evidence="5">
    <location>
        <position position="94"/>
    </location>
    <ligand>
        <name>Mg(2+)</name>
        <dbReference type="ChEBI" id="CHEBI:18420"/>
        <label>1</label>
        <note>catalytic</note>
    </ligand>
</feature>
<feature type="binding site" evidence="5">
    <location>
        <position position="218"/>
    </location>
    <ligand>
        <name>Mg(2+)</name>
        <dbReference type="ChEBI" id="CHEBI:18420"/>
        <label>1</label>
        <note>catalytic</note>
    </ligand>
</feature>